<evidence type="ECO:0000256" key="12">
    <source>
        <dbReference type="ARBA" id="ARBA00029811"/>
    </source>
</evidence>
<accession>A0A5J4LPL2</accession>
<comment type="similarity">
    <text evidence="3">Belongs to the peptidase M1 family.</text>
</comment>
<dbReference type="SUPFAM" id="SSF63737">
    <property type="entry name" value="Leukotriene A4 hydrolase N-terminal domain"/>
    <property type="match status" value="1"/>
</dbReference>
<sequence>MPLPPRRPSRDPGRPVPVRALPRGPSGRPRWTGRRAAALGLAALATLGMAEPPARGPQGLGDRLFPMLGNTGYDALSYDVSLNYSGHNDRPMNARTEITVRATTELDHVNLDFARGTVRSVKIGGLPATHEQHGEDLVLTPSFHISRGQEVKISIAHTTDPRAKGDGGWLRTADGLAMANQADAAHRVFPCNDHPSDKALFTFRITAPQELTAVANGLPTSPGARAGRRTWTYRTLHPMATELAQVSIGRSSVVLRHGPHGLPLRDVVPTAHRAALAHWLAKTPAQMSWMERRVGPYPFEAYGVLIANARTGFELETQTLSLFEKAMFTTGQLPAWYVESVMVHELAHQWFGDSVSPRRWSDVWLNEAHATWYEALYAEERGGRRASLEARMRHAYQESDGWRSDGGPPAAPKAPRPGQKIGIFRPVVYDGGALVLYALRQKIGPAAFDRLERAWVERHRDGVADTSDFVQLSSDVAGQNLTGFFQDWLYGERTPSMPGHPDWRPKEAAAKPGHPKSAGAVHGTKGVPVKPGPKGVVTSPGNPGPKGAAVRPAPKRVPVHPVAKGTAVKPAAKGAPVKPASKGAAVKPAPRAAAVPAAPKRAPVTPVPGAAAGKPAPTNPVAPPGKPV</sequence>
<dbReference type="InterPro" id="IPR042097">
    <property type="entry name" value="Aminopeptidase_N-like_N_sf"/>
</dbReference>
<dbReference type="GO" id="GO:0016020">
    <property type="term" value="C:membrane"/>
    <property type="evidence" value="ECO:0007669"/>
    <property type="project" value="TreeGrafter"/>
</dbReference>
<evidence type="ECO:0000256" key="13">
    <source>
        <dbReference type="ARBA" id="ARBA00031533"/>
    </source>
</evidence>
<evidence type="ECO:0000256" key="2">
    <source>
        <dbReference type="ARBA" id="ARBA00001947"/>
    </source>
</evidence>
<reference evidence="17 18" key="1">
    <citation type="submission" date="2019-10" db="EMBL/GenBank/DDBJ databases">
        <title>Whole genome shotgun sequence of Streptomyces angustmyceticus NBRC 3934.</title>
        <authorList>
            <person name="Hosoyama A."/>
            <person name="Ichikawa N."/>
            <person name="Kimura A."/>
            <person name="Kitahashi Y."/>
            <person name="Komaki H."/>
            <person name="Uohara A."/>
        </authorList>
    </citation>
    <scope>NUCLEOTIDE SEQUENCE [LARGE SCALE GENOMIC DNA]</scope>
    <source>
        <strain evidence="17 18">NBRC 3934</strain>
    </source>
</reference>
<dbReference type="InterPro" id="IPR027268">
    <property type="entry name" value="Peptidase_M4/M1_CTD_sf"/>
</dbReference>
<evidence type="ECO:0000256" key="14">
    <source>
        <dbReference type="SAM" id="MobiDB-lite"/>
    </source>
</evidence>
<proteinExistence type="inferred from homology"/>
<feature type="region of interest" description="Disordered" evidence="14">
    <location>
        <begin position="496"/>
        <end position="628"/>
    </location>
</feature>
<evidence type="ECO:0000256" key="6">
    <source>
        <dbReference type="ARBA" id="ARBA00022438"/>
    </source>
</evidence>
<feature type="domain" description="Aminopeptidase N-like N-terminal" evidence="16">
    <location>
        <begin position="77"/>
        <end position="241"/>
    </location>
</feature>
<keyword evidence="6" id="KW-0031">Aminopeptidase</keyword>
<evidence type="ECO:0000256" key="8">
    <source>
        <dbReference type="ARBA" id="ARBA00022723"/>
    </source>
</evidence>
<dbReference type="Gene3D" id="1.10.390.10">
    <property type="entry name" value="Neutral Protease Domain 2"/>
    <property type="match status" value="1"/>
</dbReference>
<dbReference type="SUPFAM" id="SSF55486">
    <property type="entry name" value="Metalloproteases ('zincins'), catalytic domain"/>
    <property type="match status" value="1"/>
</dbReference>
<keyword evidence="10" id="KW-0862">Zinc</keyword>
<dbReference type="PANTHER" id="PTHR11533:SF174">
    <property type="entry name" value="PUROMYCIN-SENSITIVE AMINOPEPTIDASE-RELATED"/>
    <property type="match status" value="1"/>
</dbReference>
<dbReference type="AlphaFoldDB" id="A0A5J4LPL2"/>
<dbReference type="InterPro" id="IPR050344">
    <property type="entry name" value="Peptidase_M1_aminopeptidases"/>
</dbReference>
<keyword evidence="18" id="KW-1185">Reference proteome</keyword>
<dbReference type="PRINTS" id="PR00756">
    <property type="entry name" value="ALADIPTASE"/>
</dbReference>
<keyword evidence="11 17" id="KW-0482">Metalloprotease</keyword>
<dbReference type="GO" id="GO:0070006">
    <property type="term" value="F:metalloaminopeptidase activity"/>
    <property type="evidence" value="ECO:0007669"/>
    <property type="project" value="TreeGrafter"/>
</dbReference>
<evidence type="ECO:0000256" key="10">
    <source>
        <dbReference type="ARBA" id="ARBA00022833"/>
    </source>
</evidence>
<comment type="catalytic activity">
    <reaction evidence="1">
        <text>Release of an N-terminal amino acid, Xaa-|-Yaa- from a peptide, amide or arylamide. Xaa is preferably Ala, but may be most amino acids including Pro (slow action). When a terminal hydrophobic residue is followed by a prolyl residue, the two may be released as an intact Xaa-Pro dipeptide.</text>
        <dbReference type="EC" id="3.4.11.2"/>
    </reaction>
</comment>
<evidence type="ECO:0000256" key="5">
    <source>
        <dbReference type="ARBA" id="ARBA00015611"/>
    </source>
</evidence>
<dbReference type="CDD" id="cd09603">
    <property type="entry name" value="M1_APN_like"/>
    <property type="match status" value="1"/>
</dbReference>
<dbReference type="Gene3D" id="2.60.40.1730">
    <property type="entry name" value="tricorn interacting facor f3 domain"/>
    <property type="match status" value="1"/>
</dbReference>
<feature type="region of interest" description="Disordered" evidence="14">
    <location>
        <begin position="1"/>
        <end position="32"/>
    </location>
</feature>
<dbReference type="GO" id="GO:0006508">
    <property type="term" value="P:proteolysis"/>
    <property type="evidence" value="ECO:0007669"/>
    <property type="project" value="UniProtKB-KW"/>
</dbReference>
<evidence type="ECO:0000259" key="16">
    <source>
        <dbReference type="Pfam" id="PF17900"/>
    </source>
</evidence>
<evidence type="ECO:0000256" key="3">
    <source>
        <dbReference type="ARBA" id="ARBA00010136"/>
    </source>
</evidence>
<keyword evidence="9" id="KW-0378">Hydrolase</keyword>
<dbReference type="Pfam" id="PF17900">
    <property type="entry name" value="Peptidase_M1_N"/>
    <property type="match status" value="1"/>
</dbReference>
<evidence type="ECO:0000256" key="11">
    <source>
        <dbReference type="ARBA" id="ARBA00023049"/>
    </source>
</evidence>
<feature type="compositionally biased region" description="Low complexity" evidence="14">
    <location>
        <begin position="561"/>
        <end position="616"/>
    </location>
</feature>
<comment type="caution">
    <text evidence="17">The sequence shown here is derived from an EMBL/GenBank/DDBJ whole genome shotgun (WGS) entry which is preliminary data.</text>
</comment>
<feature type="compositionally biased region" description="Low complexity" evidence="14">
    <location>
        <begin position="525"/>
        <end position="537"/>
    </location>
</feature>
<evidence type="ECO:0000256" key="1">
    <source>
        <dbReference type="ARBA" id="ARBA00000098"/>
    </source>
</evidence>
<dbReference type="GO" id="GO:0043171">
    <property type="term" value="P:peptide catabolic process"/>
    <property type="evidence" value="ECO:0007669"/>
    <property type="project" value="TreeGrafter"/>
</dbReference>
<dbReference type="GO" id="GO:0016285">
    <property type="term" value="F:alanyl aminopeptidase activity"/>
    <property type="evidence" value="ECO:0007669"/>
    <property type="project" value="UniProtKB-EC"/>
</dbReference>
<protein>
    <recommendedName>
        <fullName evidence="5">Aminopeptidase N</fullName>
        <ecNumber evidence="4">3.4.11.2</ecNumber>
    </recommendedName>
    <alternativeName>
        <fullName evidence="12">Alanine aminopeptidase</fullName>
    </alternativeName>
    <alternativeName>
        <fullName evidence="13">Lysyl aminopeptidase</fullName>
    </alternativeName>
</protein>
<dbReference type="InterPro" id="IPR014782">
    <property type="entry name" value="Peptidase_M1_dom"/>
</dbReference>
<dbReference type="GO" id="GO:0005615">
    <property type="term" value="C:extracellular space"/>
    <property type="evidence" value="ECO:0007669"/>
    <property type="project" value="TreeGrafter"/>
</dbReference>
<evidence type="ECO:0000256" key="9">
    <source>
        <dbReference type="ARBA" id="ARBA00022801"/>
    </source>
</evidence>
<dbReference type="Proteomes" id="UP000325598">
    <property type="component" value="Unassembled WGS sequence"/>
</dbReference>
<dbReference type="PANTHER" id="PTHR11533">
    <property type="entry name" value="PROTEASE M1 ZINC METALLOPROTEASE"/>
    <property type="match status" value="1"/>
</dbReference>
<keyword evidence="8" id="KW-0479">Metal-binding</keyword>
<gene>
    <name evidence="17" type="ORF">San01_59270</name>
</gene>
<name>A0A5J4LPL2_9ACTN</name>
<dbReference type="InterPro" id="IPR045357">
    <property type="entry name" value="Aminopeptidase_N-like_N"/>
</dbReference>
<comment type="cofactor">
    <cofactor evidence="2">
        <name>Zn(2+)</name>
        <dbReference type="ChEBI" id="CHEBI:29105"/>
    </cofactor>
</comment>
<evidence type="ECO:0000256" key="7">
    <source>
        <dbReference type="ARBA" id="ARBA00022670"/>
    </source>
</evidence>
<dbReference type="GO" id="GO:0005737">
    <property type="term" value="C:cytoplasm"/>
    <property type="evidence" value="ECO:0007669"/>
    <property type="project" value="TreeGrafter"/>
</dbReference>
<keyword evidence="7 17" id="KW-0645">Protease</keyword>
<evidence type="ECO:0000313" key="17">
    <source>
        <dbReference type="EMBL" id="GES33439.1"/>
    </source>
</evidence>
<dbReference type="InterPro" id="IPR001930">
    <property type="entry name" value="Peptidase_M1"/>
</dbReference>
<dbReference type="EC" id="3.4.11.2" evidence="4"/>
<feature type="compositionally biased region" description="Pro residues" evidence="14">
    <location>
        <begin position="617"/>
        <end position="628"/>
    </location>
</feature>
<dbReference type="GO" id="GO:0042277">
    <property type="term" value="F:peptide binding"/>
    <property type="evidence" value="ECO:0007669"/>
    <property type="project" value="TreeGrafter"/>
</dbReference>
<evidence type="ECO:0000256" key="4">
    <source>
        <dbReference type="ARBA" id="ARBA00012564"/>
    </source>
</evidence>
<evidence type="ECO:0000313" key="18">
    <source>
        <dbReference type="Proteomes" id="UP000325598"/>
    </source>
</evidence>
<feature type="region of interest" description="Disordered" evidence="14">
    <location>
        <begin position="398"/>
        <end position="417"/>
    </location>
</feature>
<organism evidence="17 18">
    <name type="scientific">Streptomyces angustmyceticus</name>
    <dbReference type="NCBI Taxonomy" id="285578"/>
    <lineage>
        <taxon>Bacteria</taxon>
        <taxon>Bacillati</taxon>
        <taxon>Actinomycetota</taxon>
        <taxon>Actinomycetes</taxon>
        <taxon>Kitasatosporales</taxon>
        <taxon>Streptomycetaceae</taxon>
        <taxon>Streptomyces</taxon>
    </lineage>
</organism>
<feature type="domain" description="Peptidase M1 membrane alanine aminopeptidase" evidence="15">
    <location>
        <begin position="315"/>
        <end position="488"/>
    </location>
</feature>
<dbReference type="Pfam" id="PF01433">
    <property type="entry name" value="Peptidase_M1"/>
    <property type="match status" value="1"/>
</dbReference>
<dbReference type="GO" id="GO:0008270">
    <property type="term" value="F:zinc ion binding"/>
    <property type="evidence" value="ECO:0007669"/>
    <property type="project" value="InterPro"/>
</dbReference>
<dbReference type="EMBL" id="BLAG01000019">
    <property type="protein sequence ID" value="GES33439.1"/>
    <property type="molecule type" value="Genomic_DNA"/>
</dbReference>
<evidence type="ECO:0000259" key="15">
    <source>
        <dbReference type="Pfam" id="PF01433"/>
    </source>
</evidence>